<name>A0ABV2JGR4_9STRE</name>
<accession>A0ABV2JGR4</accession>
<gene>
    <name evidence="1" type="ORF">ABID28_001071</name>
</gene>
<reference evidence="1 2" key="1">
    <citation type="submission" date="2024-06" db="EMBL/GenBank/DDBJ databases">
        <title>Genomic Encyclopedia of Type Strains, Phase IV (KMG-IV): sequencing the most valuable type-strain genomes for metagenomic binning, comparative biology and taxonomic classification.</title>
        <authorList>
            <person name="Goeker M."/>
        </authorList>
    </citation>
    <scope>NUCLEOTIDE SEQUENCE [LARGE SCALE GENOMIC DNA]</scope>
    <source>
        <strain evidence="1 2">DSM 28302</strain>
    </source>
</reference>
<proteinExistence type="predicted"/>
<evidence type="ECO:0000313" key="2">
    <source>
        <dbReference type="Proteomes" id="UP001549037"/>
    </source>
</evidence>
<protein>
    <submittedName>
        <fullName evidence="1">Uncharacterized protein</fullName>
    </submittedName>
</protein>
<organism evidence="1 2">
    <name type="scientific">Streptococcus porcorum</name>
    <dbReference type="NCBI Taxonomy" id="701526"/>
    <lineage>
        <taxon>Bacteria</taxon>
        <taxon>Bacillati</taxon>
        <taxon>Bacillota</taxon>
        <taxon>Bacilli</taxon>
        <taxon>Lactobacillales</taxon>
        <taxon>Streptococcaceae</taxon>
        <taxon>Streptococcus</taxon>
    </lineage>
</organism>
<dbReference type="Proteomes" id="UP001549037">
    <property type="component" value="Unassembled WGS sequence"/>
</dbReference>
<evidence type="ECO:0000313" key="1">
    <source>
        <dbReference type="EMBL" id="MET3634428.1"/>
    </source>
</evidence>
<dbReference type="EMBL" id="JBEPLN010000015">
    <property type="protein sequence ID" value="MET3634428.1"/>
    <property type="molecule type" value="Genomic_DNA"/>
</dbReference>
<comment type="caution">
    <text evidence="1">The sequence shown here is derived from an EMBL/GenBank/DDBJ whole genome shotgun (WGS) entry which is preliminary data.</text>
</comment>
<sequence length="136" mass="16462">MSSVAHKNKSKYYEVSILGLLKYEIGQIYLKDFTYHRLFHDTLLRLIHHFLDQRDFFHLEYFISTLRPLLSSDTMHEKIWIDFFNLESLYLREKINIKEIDCYLNRLKEFATSDLIFDLDQHFRAISSSFTADKNK</sequence>
<keyword evidence="2" id="KW-1185">Reference proteome</keyword>
<dbReference type="RefSeq" id="WP_354368781.1">
    <property type="nucleotide sequence ID" value="NZ_JBEPLN010000015.1"/>
</dbReference>